<gene>
    <name evidence="7" type="ORF">ENP55_06990</name>
</gene>
<proteinExistence type="predicted"/>
<dbReference type="PIRSF" id="PIRSF006648">
    <property type="entry name" value="DrrB"/>
    <property type="match status" value="1"/>
</dbReference>
<evidence type="ECO:0000256" key="3">
    <source>
        <dbReference type="ARBA" id="ARBA00022989"/>
    </source>
</evidence>
<dbReference type="GO" id="GO:0140359">
    <property type="term" value="F:ABC-type transporter activity"/>
    <property type="evidence" value="ECO:0007669"/>
    <property type="project" value="InterPro"/>
</dbReference>
<dbReference type="InterPro" id="IPR013525">
    <property type="entry name" value="ABC2_TM"/>
</dbReference>
<dbReference type="Pfam" id="PF01061">
    <property type="entry name" value="ABC2_membrane"/>
    <property type="match status" value="1"/>
</dbReference>
<feature type="transmembrane region" description="Helical" evidence="5">
    <location>
        <begin position="231"/>
        <end position="250"/>
    </location>
</feature>
<evidence type="ECO:0000256" key="4">
    <source>
        <dbReference type="ARBA" id="ARBA00023136"/>
    </source>
</evidence>
<feature type="domain" description="ABC transmembrane type-2" evidence="6">
    <location>
        <begin position="24"/>
        <end position="252"/>
    </location>
</feature>
<dbReference type="PROSITE" id="PS51012">
    <property type="entry name" value="ABC_TM2"/>
    <property type="match status" value="1"/>
</dbReference>
<feature type="transmembrane region" description="Helical" evidence="5">
    <location>
        <begin position="24"/>
        <end position="44"/>
    </location>
</feature>
<keyword evidence="4 5" id="KW-0472">Membrane</keyword>
<dbReference type="InterPro" id="IPR051784">
    <property type="entry name" value="Nod_factor_ABC_transporter"/>
</dbReference>
<keyword evidence="2 5" id="KW-0812">Transmembrane</keyword>
<feature type="transmembrane region" description="Helical" evidence="5">
    <location>
        <begin position="170"/>
        <end position="187"/>
    </location>
</feature>
<dbReference type="InterPro" id="IPR000412">
    <property type="entry name" value="ABC_2_transport"/>
</dbReference>
<dbReference type="EMBL" id="DSJT01000041">
    <property type="protein sequence ID" value="HEF87995.1"/>
    <property type="molecule type" value="Genomic_DNA"/>
</dbReference>
<comment type="subcellular location">
    <subcellularLocation>
        <location evidence="1">Membrane</location>
        <topology evidence="1">Multi-pass membrane protein</topology>
    </subcellularLocation>
</comment>
<comment type="caution">
    <text evidence="7">The sequence shown here is derived from an EMBL/GenBank/DDBJ whole genome shotgun (WGS) entry which is preliminary data.</text>
</comment>
<feature type="transmembrane region" description="Helical" evidence="5">
    <location>
        <begin position="136"/>
        <end position="158"/>
    </location>
</feature>
<feature type="transmembrane region" description="Helical" evidence="5">
    <location>
        <begin position="107"/>
        <end position="130"/>
    </location>
</feature>
<dbReference type="PANTHER" id="PTHR43229:SF2">
    <property type="entry name" value="NODULATION PROTEIN J"/>
    <property type="match status" value="1"/>
</dbReference>
<organism evidence="7">
    <name type="scientific">Thermosphaera aggregans</name>
    <dbReference type="NCBI Taxonomy" id="54254"/>
    <lineage>
        <taxon>Archaea</taxon>
        <taxon>Thermoproteota</taxon>
        <taxon>Thermoprotei</taxon>
        <taxon>Desulfurococcales</taxon>
        <taxon>Desulfurococcaceae</taxon>
        <taxon>Thermosphaera</taxon>
    </lineage>
</organism>
<reference evidence="7" key="1">
    <citation type="journal article" date="2020" name="mSystems">
        <title>Genome- and Community-Level Interaction Insights into Carbon Utilization and Element Cycling Functions of Hydrothermarchaeota in Hydrothermal Sediment.</title>
        <authorList>
            <person name="Zhou Z."/>
            <person name="Liu Y."/>
            <person name="Xu W."/>
            <person name="Pan J."/>
            <person name="Luo Z.H."/>
            <person name="Li M."/>
        </authorList>
    </citation>
    <scope>NUCLEOTIDE SEQUENCE [LARGE SCALE GENOMIC DNA]</scope>
    <source>
        <strain evidence="7">SpSt-23</strain>
    </source>
</reference>
<evidence type="ECO:0000259" key="6">
    <source>
        <dbReference type="PROSITE" id="PS51012"/>
    </source>
</evidence>
<evidence type="ECO:0000256" key="1">
    <source>
        <dbReference type="ARBA" id="ARBA00004141"/>
    </source>
</evidence>
<sequence length="256" mass="28926">MSSELRNILIVAQRDIARFWRYKYWLAGQVAMNLADILIFGLIFNGVVNKDLIPDYVRFVTPGILCLSIFISSFSIGREVGVELRREVTQYLVTLPIRRESLIIGRLIGGAARGLIYQFGFLVFASIILAPPSLEGWVYVLATSSTLALTMSSVSISLSTVTRDFNLQATIRSLTYYILFFVSNIFYPQKVIAARLGPLAPVVEYSPLTMATNIYRWAFKYDVLINPLSNFTGLLAWSLVIVVLAYKLYIRNLLRD</sequence>
<dbReference type="PANTHER" id="PTHR43229">
    <property type="entry name" value="NODULATION PROTEIN J"/>
    <property type="match status" value="1"/>
</dbReference>
<keyword evidence="3 5" id="KW-1133">Transmembrane helix</keyword>
<dbReference type="GO" id="GO:0043190">
    <property type="term" value="C:ATP-binding cassette (ABC) transporter complex"/>
    <property type="evidence" value="ECO:0007669"/>
    <property type="project" value="InterPro"/>
</dbReference>
<name>A0A7C2BLF4_9CREN</name>
<accession>A0A7C2BLF4</accession>
<evidence type="ECO:0000256" key="2">
    <source>
        <dbReference type="ARBA" id="ARBA00022692"/>
    </source>
</evidence>
<dbReference type="InterPro" id="IPR047817">
    <property type="entry name" value="ABC2_TM_bact-type"/>
</dbReference>
<protein>
    <submittedName>
        <fullName evidence="7">ABC transporter permease</fullName>
    </submittedName>
</protein>
<feature type="transmembrane region" description="Helical" evidence="5">
    <location>
        <begin position="56"/>
        <end position="76"/>
    </location>
</feature>
<dbReference type="AlphaFoldDB" id="A0A7C2BLF4"/>
<evidence type="ECO:0000313" key="7">
    <source>
        <dbReference type="EMBL" id="HEF87995.1"/>
    </source>
</evidence>
<evidence type="ECO:0000256" key="5">
    <source>
        <dbReference type="SAM" id="Phobius"/>
    </source>
</evidence>